<feature type="signal peptide" evidence="2">
    <location>
        <begin position="1"/>
        <end position="24"/>
    </location>
</feature>
<comment type="similarity">
    <text evidence="1">Belongs to the UPF0065 (bug) family.</text>
</comment>
<evidence type="ECO:0000256" key="1">
    <source>
        <dbReference type="ARBA" id="ARBA00006987"/>
    </source>
</evidence>
<dbReference type="PANTHER" id="PTHR42928">
    <property type="entry name" value="TRICARBOXYLATE-BINDING PROTEIN"/>
    <property type="match status" value="1"/>
</dbReference>
<dbReference type="Pfam" id="PF03401">
    <property type="entry name" value="TctC"/>
    <property type="match status" value="1"/>
</dbReference>
<proteinExistence type="inferred from homology"/>
<keyword evidence="3" id="KW-0675">Receptor</keyword>
<keyword evidence="2" id="KW-0732">Signal</keyword>
<dbReference type="SUPFAM" id="SSF53850">
    <property type="entry name" value="Periplasmic binding protein-like II"/>
    <property type="match status" value="1"/>
</dbReference>
<dbReference type="Gene3D" id="3.40.190.150">
    <property type="entry name" value="Bordetella uptake gene, domain 1"/>
    <property type="match status" value="1"/>
</dbReference>
<evidence type="ECO:0000256" key="2">
    <source>
        <dbReference type="SAM" id="SignalP"/>
    </source>
</evidence>
<evidence type="ECO:0000313" key="3">
    <source>
        <dbReference type="EMBL" id="BAT25592.1"/>
    </source>
</evidence>
<dbReference type="InterPro" id="IPR042100">
    <property type="entry name" value="Bug_dom1"/>
</dbReference>
<reference evidence="3" key="1">
    <citation type="journal article" date="2015" name="Proc. Natl. Acad. Sci. U.S.A.">
        <title>Bacterial clade with the ribosomal RNA operon on a small plasmid rather than the chromosome.</title>
        <authorList>
            <person name="Anda M."/>
            <person name="Ohtsubo Y."/>
            <person name="Okubo T."/>
            <person name="Sugawara M."/>
            <person name="Nagata Y."/>
            <person name="Tsuda M."/>
            <person name="Minamisawa K."/>
            <person name="Mitsui H."/>
        </authorList>
    </citation>
    <scope>NUCLEOTIDE SEQUENCE</scope>
    <source>
        <strain evidence="3">DSM 21988</strain>
    </source>
</reference>
<dbReference type="EMBL" id="LC066370">
    <property type="protein sequence ID" value="BAT25592.1"/>
    <property type="molecule type" value="Genomic_DNA"/>
</dbReference>
<organism evidence="3">
    <name type="scientific">Aureimonas altamirensis</name>
    <dbReference type="NCBI Taxonomy" id="370622"/>
    <lineage>
        <taxon>Bacteria</taxon>
        <taxon>Pseudomonadati</taxon>
        <taxon>Pseudomonadota</taxon>
        <taxon>Alphaproteobacteria</taxon>
        <taxon>Hyphomicrobiales</taxon>
        <taxon>Aurantimonadaceae</taxon>
        <taxon>Aureimonas</taxon>
    </lineage>
</organism>
<name>A0A0P0YVT3_9HYPH</name>
<sequence>MKLSLAAFAVSAALAFTAPMAAMAQTDYPTQPVTIIVPFSAGGPTDTVARLVAQVMSKELGQQVLIQNVGGAGGTLGAGQVANASNDGYTLLLHHIGMSTAPTLYRNLGFDPLTDFTPVGLITSVPMTIVARKDFEPTDMAGLVSYLKENGEDVTYANAGIGSASHLCGMLLMDSLEVQMITVPYQGAGPAMTDIVGGQVDMICDQTTNTTNQIKAGEVKAYAVTSPARVDSLPDLPTTAESNLPRLQIGVWHGLYGPKDMDPAIVEKLEAALQTALQDQTVIQRFAELGTAPVSQDQATPAALTQELTSQIALWKPIIEEAGVYAD</sequence>
<accession>A0A0P0YVT3</accession>
<dbReference type="RefSeq" id="WP_060599867.1">
    <property type="nucleotide sequence ID" value="NZ_BBWQ01000001.1"/>
</dbReference>
<dbReference type="PIRSF" id="PIRSF017082">
    <property type="entry name" value="YflP"/>
    <property type="match status" value="1"/>
</dbReference>
<feature type="chain" id="PRO_5006057793" evidence="2">
    <location>
        <begin position="25"/>
        <end position="327"/>
    </location>
</feature>
<protein>
    <submittedName>
        <fullName evidence="3">Tricarboxylate binding receptor</fullName>
    </submittedName>
</protein>
<dbReference type="AlphaFoldDB" id="A0A0P0YVT3"/>
<dbReference type="InterPro" id="IPR005064">
    <property type="entry name" value="BUG"/>
</dbReference>
<dbReference type="Gene3D" id="3.40.190.10">
    <property type="entry name" value="Periplasmic binding protein-like II"/>
    <property type="match status" value="1"/>
</dbReference>
<dbReference type="PANTHER" id="PTHR42928:SF5">
    <property type="entry name" value="BLR1237 PROTEIN"/>
    <property type="match status" value="1"/>
</dbReference>